<proteinExistence type="inferred from homology"/>
<dbReference type="PANTHER" id="PTHR43811">
    <property type="entry name" value="FKBP-TYPE PEPTIDYL-PROLYL CIS-TRANS ISOMERASE FKPA"/>
    <property type="match status" value="1"/>
</dbReference>
<keyword evidence="4 6" id="KW-0697">Rotamase</keyword>
<keyword evidence="10" id="KW-1185">Reference proteome</keyword>
<feature type="domain" description="PPIase FKBP-type" evidence="8">
    <location>
        <begin position="206"/>
        <end position="309"/>
    </location>
</feature>
<dbReference type="PROSITE" id="PS51257">
    <property type="entry name" value="PROKAR_LIPOPROTEIN"/>
    <property type="match status" value="1"/>
</dbReference>
<evidence type="ECO:0000313" key="9">
    <source>
        <dbReference type="EMBL" id="MBE8713634.1"/>
    </source>
</evidence>
<sequence>MKKSILLLTAAAGLLFTTACQQFKKGDGGLEYKIVKDEGGEKAVAGDLMAVDLIVTSDRKDSLLQSTYDLGLPQIVQIAPDTIPGLYPGDYNSMFKFLGEGDSAIFRLNLDTMAAKNGQPKPEFADKYVTFNVKVRKVFKKGNLTDSLFYDQVNKYFEAELENLKKSEDAKLANYVKNNKLEPKKTASGLQYVIKEEGKGAKPNVGDTVVVNYIGSLAATGKVFDTNNPEEAKKHNIFNAMRPYEPLRISIGRDPVIQAWTEGIQLLNKGTKATFIVPSSIGYGDRGDGRGTIPPYAPLVFEIELVDVIPAPKVDSTAAPVNQAPPVVNPTPTVR</sequence>
<evidence type="ECO:0000256" key="2">
    <source>
        <dbReference type="ARBA" id="ARBA00006577"/>
    </source>
</evidence>
<dbReference type="Gene3D" id="3.10.50.40">
    <property type="match status" value="1"/>
</dbReference>
<evidence type="ECO:0000313" key="10">
    <source>
        <dbReference type="Proteomes" id="UP000616201"/>
    </source>
</evidence>
<feature type="chain" id="PRO_5037485703" description="peptidylprolyl isomerase" evidence="7">
    <location>
        <begin position="22"/>
        <end position="335"/>
    </location>
</feature>
<dbReference type="RefSeq" id="WP_196933797.1">
    <property type="nucleotide sequence ID" value="NZ_MU158697.1"/>
</dbReference>
<dbReference type="EMBL" id="PRDK01000005">
    <property type="protein sequence ID" value="MBE8713634.1"/>
    <property type="molecule type" value="Genomic_DNA"/>
</dbReference>
<dbReference type="GO" id="GO:0003755">
    <property type="term" value="F:peptidyl-prolyl cis-trans isomerase activity"/>
    <property type="evidence" value="ECO:0007669"/>
    <property type="project" value="UniProtKB-KW"/>
</dbReference>
<evidence type="ECO:0000256" key="1">
    <source>
        <dbReference type="ARBA" id="ARBA00000971"/>
    </source>
</evidence>
<accession>A0A928UYW9</accession>
<dbReference type="Proteomes" id="UP000616201">
    <property type="component" value="Unassembled WGS sequence"/>
</dbReference>
<evidence type="ECO:0000256" key="3">
    <source>
        <dbReference type="ARBA" id="ARBA00013194"/>
    </source>
</evidence>
<evidence type="ECO:0000259" key="8">
    <source>
        <dbReference type="PROSITE" id="PS50059"/>
    </source>
</evidence>
<feature type="signal peptide" evidence="7">
    <location>
        <begin position="1"/>
        <end position="21"/>
    </location>
</feature>
<dbReference type="EC" id="5.2.1.8" evidence="3 6"/>
<organism evidence="9 10">
    <name type="scientific">Sphingobacterium hungaricum</name>
    <dbReference type="NCBI Taxonomy" id="2082723"/>
    <lineage>
        <taxon>Bacteria</taxon>
        <taxon>Pseudomonadati</taxon>
        <taxon>Bacteroidota</taxon>
        <taxon>Sphingobacteriia</taxon>
        <taxon>Sphingobacteriales</taxon>
        <taxon>Sphingobacteriaceae</taxon>
        <taxon>Sphingobacterium</taxon>
    </lineage>
</organism>
<gene>
    <name evidence="9" type="ORF">C4F49_08075</name>
</gene>
<comment type="caution">
    <text evidence="9">The sequence shown here is derived from an EMBL/GenBank/DDBJ whole genome shotgun (WGS) entry which is preliminary data.</text>
</comment>
<dbReference type="InterPro" id="IPR001179">
    <property type="entry name" value="PPIase_FKBP_dom"/>
</dbReference>
<dbReference type="PANTHER" id="PTHR43811:SF19">
    <property type="entry name" value="39 KDA FK506-BINDING NUCLEAR PROTEIN"/>
    <property type="match status" value="1"/>
</dbReference>
<dbReference type="PROSITE" id="PS50059">
    <property type="entry name" value="FKBP_PPIASE"/>
    <property type="match status" value="1"/>
</dbReference>
<evidence type="ECO:0000256" key="7">
    <source>
        <dbReference type="SAM" id="SignalP"/>
    </source>
</evidence>
<evidence type="ECO:0000256" key="4">
    <source>
        <dbReference type="ARBA" id="ARBA00023110"/>
    </source>
</evidence>
<evidence type="ECO:0000256" key="6">
    <source>
        <dbReference type="PROSITE-ProRule" id="PRU00277"/>
    </source>
</evidence>
<dbReference type="AlphaFoldDB" id="A0A928UYW9"/>
<dbReference type="SUPFAM" id="SSF54534">
    <property type="entry name" value="FKBP-like"/>
    <property type="match status" value="2"/>
</dbReference>
<evidence type="ECO:0000256" key="5">
    <source>
        <dbReference type="ARBA" id="ARBA00023235"/>
    </source>
</evidence>
<name>A0A928UYW9_9SPHI</name>
<keyword evidence="5 6" id="KW-0413">Isomerase</keyword>
<comment type="catalytic activity">
    <reaction evidence="1 6">
        <text>[protein]-peptidylproline (omega=180) = [protein]-peptidylproline (omega=0)</text>
        <dbReference type="Rhea" id="RHEA:16237"/>
        <dbReference type="Rhea" id="RHEA-COMP:10747"/>
        <dbReference type="Rhea" id="RHEA-COMP:10748"/>
        <dbReference type="ChEBI" id="CHEBI:83833"/>
        <dbReference type="ChEBI" id="CHEBI:83834"/>
        <dbReference type="EC" id="5.2.1.8"/>
    </reaction>
</comment>
<dbReference type="Pfam" id="PF00254">
    <property type="entry name" value="FKBP_C"/>
    <property type="match status" value="1"/>
</dbReference>
<reference evidence="9" key="1">
    <citation type="submission" date="2018-02" db="EMBL/GenBank/DDBJ databases">
        <authorList>
            <person name="Vasarhelyi B.M."/>
            <person name="Deshmukh S."/>
            <person name="Balint B."/>
            <person name="Kukolya J."/>
        </authorList>
    </citation>
    <scope>NUCLEOTIDE SEQUENCE</scope>
    <source>
        <strain evidence="9">KB22</strain>
    </source>
</reference>
<comment type="similarity">
    <text evidence="2">Belongs to the FKBP-type PPIase family.</text>
</comment>
<keyword evidence="7" id="KW-0732">Signal</keyword>
<dbReference type="InterPro" id="IPR046357">
    <property type="entry name" value="PPIase_dom_sf"/>
</dbReference>
<protein>
    <recommendedName>
        <fullName evidence="3 6">peptidylprolyl isomerase</fullName>
        <ecNumber evidence="3 6">5.2.1.8</ecNumber>
    </recommendedName>
</protein>